<evidence type="ECO:0000256" key="6">
    <source>
        <dbReference type="ARBA" id="ARBA00023121"/>
    </source>
</evidence>
<dbReference type="STRING" id="1664694.A0A0N1NXA0"/>
<dbReference type="GeneID" id="28735018"/>
<evidence type="ECO:0000313" key="13">
    <source>
        <dbReference type="Proteomes" id="UP000038010"/>
    </source>
</evidence>
<dbReference type="NCBIfam" id="NF006102">
    <property type="entry name" value="PRK08256.1"/>
    <property type="match status" value="1"/>
</dbReference>
<dbReference type="SUPFAM" id="SSF53901">
    <property type="entry name" value="Thiolase-like"/>
    <property type="match status" value="2"/>
</dbReference>
<dbReference type="EMBL" id="LFJN01000021">
    <property type="protein sequence ID" value="KPI37852.1"/>
    <property type="molecule type" value="Genomic_DNA"/>
</dbReference>
<keyword evidence="6" id="KW-0446">Lipid-binding</keyword>
<dbReference type="InterPro" id="IPR055140">
    <property type="entry name" value="Thiolase_C_2"/>
</dbReference>
<dbReference type="OrthoDB" id="542135at2759"/>
<dbReference type="VEuPathDB" id="FungiDB:AB675_3112"/>
<evidence type="ECO:0000256" key="1">
    <source>
        <dbReference type="ARBA" id="ARBA00004275"/>
    </source>
</evidence>
<dbReference type="Proteomes" id="UP000038010">
    <property type="component" value="Unassembled WGS sequence"/>
</dbReference>
<comment type="subcellular location">
    <subcellularLocation>
        <location evidence="1">Peroxisome</location>
    </subcellularLocation>
</comment>
<organism evidence="12 13">
    <name type="scientific">Cyphellophora attinorum</name>
    <dbReference type="NCBI Taxonomy" id="1664694"/>
    <lineage>
        <taxon>Eukaryota</taxon>
        <taxon>Fungi</taxon>
        <taxon>Dikarya</taxon>
        <taxon>Ascomycota</taxon>
        <taxon>Pezizomycotina</taxon>
        <taxon>Eurotiomycetes</taxon>
        <taxon>Chaetothyriomycetidae</taxon>
        <taxon>Chaetothyriales</taxon>
        <taxon>Cyphellophoraceae</taxon>
        <taxon>Cyphellophora</taxon>
    </lineage>
</organism>
<dbReference type="RefSeq" id="XP_017997815.1">
    <property type="nucleotide sequence ID" value="XM_018143138.1"/>
</dbReference>
<dbReference type="EC" id="2.3.1.176" evidence="2"/>
<keyword evidence="3" id="KW-0813">Transport</keyword>
<dbReference type="InterPro" id="IPR020616">
    <property type="entry name" value="Thiolase_N"/>
</dbReference>
<dbReference type="GO" id="GO:0008289">
    <property type="term" value="F:lipid binding"/>
    <property type="evidence" value="ECO:0007669"/>
    <property type="project" value="UniProtKB-KW"/>
</dbReference>
<dbReference type="Pfam" id="PF00108">
    <property type="entry name" value="Thiolase_N"/>
    <property type="match status" value="1"/>
</dbReference>
<dbReference type="Gene3D" id="3.40.47.10">
    <property type="match status" value="1"/>
</dbReference>
<evidence type="ECO:0000256" key="3">
    <source>
        <dbReference type="ARBA" id="ARBA00022448"/>
    </source>
</evidence>
<dbReference type="AlphaFoldDB" id="A0A0N1NXA0"/>
<evidence type="ECO:0000256" key="5">
    <source>
        <dbReference type="ARBA" id="ARBA00023055"/>
    </source>
</evidence>
<evidence type="ECO:0000259" key="11">
    <source>
        <dbReference type="Pfam" id="PF22691"/>
    </source>
</evidence>
<accession>A0A0N1NXA0</accession>
<feature type="compositionally biased region" description="Basic and acidic residues" evidence="9">
    <location>
        <begin position="450"/>
        <end position="459"/>
    </location>
</feature>
<keyword evidence="7" id="KW-0576">Peroxisome</keyword>
<keyword evidence="4" id="KW-0808">Transferase</keyword>
<evidence type="ECO:0000259" key="10">
    <source>
        <dbReference type="Pfam" id="PF00108"/>
    </source>
</evidence>
<dbReference type="PROSITE" id="PS00737">
    <property type="entry name" value="THIOLASE_2"/>
    <property type="match status" value="1"/>
</dbReference>
<dbReference type="Pfam" id="PF22691">
    <property type="entry name" value="Thiolase_C_1"/>
    <property type="match status" value="1"/>
</dbReference>
<name>A0A0N1NXA0_9EURO</name>
<gene>
    <name evidence="12" type="ORF">AB675_3112</name>
</gene>
<keyword evidence="5" id="KW-0445">Lipid transport</keyword>
<feature type="domain" description="Thiolase N-terminal" evidence="10">
    <location>
        <begin position="22"/>
        <end position="230"/>
    </location>
</feature>
<evidence type="ECO:0000256" key="9">
    <source>
        <dbReference type="SAM" id="MobiDB-lite"/>
    </source>
</evidence>
<proteinExistence type="predicted"/>
<evidence type="ECO:0000313" key="12">
    <source>
        <dbReference type="EMBL" id="KPI37852.1"/>
    </source>
</evidence>
<dbReference type="PANTHER" id="PTHR42870:SF1">
    <property type="entry name" value="NON-SPECIFIC LIPID-TRANSFER PROTEIN-LIKE 2"/>
    <property type="match status" value="1"/>
</dbReference>
<feature type="region of interest" description="Disordered" evidence="9">
    <location>
        <begin position="429"/>
        <end position="459"/>
    </location>
</feature>
<evidence type="ECO:0000256" key="2">
    <source>
        <dbReference type="ARBA" id="ARBA00012352"/>
    </source>
</evidence>
<evidence type="ECO:0000256" key="8">
    <source>
        <dbReference type="ARBA" id="ARBA00032316"/>
    </source>
</evidence>
<protein>
    <recommendedName>
        <fullName evidence="2">propanoyl-CoA C-acyltransferase</fullName>
        <ecNumber evidence="2">2.3.1.176</ecNumber>
    </recommendedName>
    <alternativeName>
        <fullName evidence="8">Propanoyl-CoA C-acyltransferase</fullName>
    </alternativeName>
</protein>
<dbReference type="InterPro" id="IPR020613">
    <property type="entry name" value="Thiolase_CS"/>
</dbReference>
<dbReference type="InterPro" id="IPR016039">
    <property type="entry name" value="Thiolase-like"/>
</dbReference>
<dbReference type="CDD" id="cd00829">
    <property type="entry name" value="SCP-x_thiolase"/>
    <property type="match status" value="1"/>
</dbReference>
<dbReference type="GO" id="GO:0005777">
    <property type="term" value="C:peroxisome"/>
    <property type="evidence" value="ECO:0007669"/>
    <property type="project" value="UniProtKB-SubCell"/>
</dbReference>
<dbReference type="GO" id="GO:0006869">
    <property type="term" value="P:lipid transport"/>
    <property type="evidence" value="ECO:0007669"/>
    <property type="project" value="UniProtKB-KW"/>
</dbReference>
<reference evidence="12 13" key="1">
    <citation type="submission" date="2015-06" db="EMBL/GenBank/DDBJ databases">
        <title>Draft genome of the ant-associated black yeast Phialophora attae CBS 131958.</title>
        <authorList>
            <person name="Moreno L.F."/>
            <person name="Stielow B.J."/>
            <person name="de Hoog S."/>
            <person name="Vicente V.A."/>
            <person name="Weiss V.A."/>
            <person name="de Vries M."/>
            <person name="Cruz L.M."/>
            <person name="Souza E.M."/>
        </authorList>
    </citation>
    <scope>NUCLEOTIDE SEQUENCE [LARGE SCALE GENOMIC DNA]</scope>
    <source>
        <strain evidence="12 13">CBS 131958</strain>
    </source>
</reference>
<dbReference type="FunFam" id="3.40.47.10:FF:000016">
    <property type="entry name" value="Non-specific lipid-transfer protein"/>
    <property type="match status" value="1"/>
</dbReference>
<keyword evidence="13" id="KW-1185">Reference proteome</keyword>
<feature type="domain" description="Thiolase C-terminal" evidence="11">
    <location>
        <begin position="263"/>
        <end position="388"/>
    </location>
</feature>
<dbReference type="PANTHER" id="PTHR42870">
    <property type="entry name" value="ACETYL-COA C-ACETYLTRANSFERASE"/>
    <property type="match status" value="1"/>
</dbReference>
<sequence length="459" mass="49686">MSKGAIPAYVLGVGLTQFLKPRRTREYPELGFEAGAKAMIDAKITFDDVETGVACYCYGDTTAGQRIFYQFGMNGIPIYNTNNACATGSTGLNLARTFVRNGAADCVLVIGFEQMRPGSIKSVWDDRPSPMGLSTTMMEDINGKHDSPRNAQYFGNAGQEYMDKYGAKAEDFAEIARISHEHSQRNPYAQFQNKYTLQEILDSPMIHPPLTKLQCSPTSDGAGAAVIVSQAFLDARPHLKSQAILMAGQALMTDSPQLFSRSAMDLVGFDMTRRAARAALKEAGVTAKQVRVAEVHDCFSTNELLLLDGLEFCDTGKAHEMVRAGDITYGGKGPIINPSGGLISKGHPLGATGLAQCAELVWQLRGWANNGRLVKDTDVALQHNLGLGGAVVVTVYKRADGQKNKEVSDAEVSKLSGLGYNPATKAKFVTPEQADKVRSKRTANDYALGDTREKLQARL</sequence>
<evidence type="ECO:0000256" key="4">
    <source>
        <dbReference type="ARBA" id="ARBA00022679"/>
    </source>
</evidence>
<evidence type="ECO:0000256" key="7">
    <source>
        <dbReference type="ARBA" id="ARBA00023140"/>
    </source>
</evidence>
<comment type="caution">
    <text evidence="12">The sequence shown here is derived from an EMBL/GenBank/DDBJ whole genome shotgun (WGS) entry which is preliminary data.</text>
</comment>
<dbReference type="GO" id="GO:0016747">
    <property type="term" value="F:acyltransferase activity, transferring groups other than amino-acyl groups"/>
    <property type="evidence" value="ECO:0007669"/>
    <property type="project" value="InterPro"/>
</dbReference>